<evidence type="ECO:0000313" key="1">
    <source>
        <dbReference type="EMBL" id="CAB4951602.1"/>
    </source>
</evidence>
<gene>
    <name evidence="1" type="ORF">UFOPK3773_01441</name>
</gene>
<reference evidence="1" key="1">
    <citation type="submission" date="2020-05" db="EMBL/GenBank/DDBJ databases">
        <authorList>
            <person name="Chiriac C."/>
            <person name="Salcher M."/>
            <person name="Ghai R."/>
            <person name="Kavagutti S V."/>
        </authorList>
    </citation>
    <scope>NUCLEOTIDE SEQUENCE</scope>
</reference>
<accession>A0A6J7KBG9</accession>
<organism evidence="1">
    <name type="scientific">freshwater metagenome</name>
    <dbReference type="NCBI Taxonomy" id="449393"/>
    <lineage>
        <taxon>unclassified sequences</taxon>
        <taxon>metagenomes</taxon>
        <taxon>ecological metagenomes</taxon>
    </lineage>
</organism>
<sequence>MGSPGSSGRATPFSDAPADVVSACGLVGKPAVNDRAALHHVLALRCLL</sequence>
<dbReference type="EMBL" id="CAFBNF010000174">
    <property type="protein sequence ID" value="CAB4951602.1"/>
    <property type="molecule type" value="Genomic_DNA"/>
</dbReference>
<name>A0A6J7KBG9_9ZZZZ</name>
<dbReference type="AlphaFoldDB" id="A0A6J7KBG9"/>
<protein>
    <submittedName>
        <fullName evidence="1">Unannotated protein</fullName>
    </submittedName>
</protein>
<proteinExistence type="predicted"/>